<proteinExistence type="predicted"/>
<evidence type="ECO:0000313" key="2">
    <source>
        <dbReference type="EMBL" id="KAK9875878.1"/>
    </source>
</evidence>
<dbReference type="Proteomes" id="UP001431783">
    <property type="component" value="Unassembled WGS sequence"/>
</dbReference>
<dbReference type="EMBL" id="JARQZJ010000034">
    <property type="protein sequence ID" value="KAK9875878.1"/>
    <property type="molecule type" value="Genomic_DNA"/>
</dbReference>
<feature type="compositionally biased region" description="Low complexity" evidence="1">
    <location>
        <begin position="11"/>
        <end position="21"/>
    </location>
</feature>
<feature type="compositionally biased region" description="Polar residues" evidence="1">
    <location>
        <begin position="22"/>
        <end position="69"/>
    </location>
</feature>
<keyword evidence="3" id="KW-1185">Reference proteome</keyword>
<evidence type="ECO:0000256" key="1">
    <source>
        <dbReference type="SAM" id="MobiDB-lite"/>
    </source>
</evidence>
<feature type="compositionally biased region" description="Acidic residues" evidence="1">
    <location>
        <begin position="75"/>
        <end position="84"/>
    </location>
</feature>
<evidence type="ECO:0000313" key="3">
    <source>
        <dbReference type="Proteomes" id="UP001431783"/>
    </source>
</evidence>
<accession>A0AAW1U4H8</accession>
<reference evidence="2 3" key="1">
    <citation type="submission" date="2023-03" db="EMBL/GenBank/DDBJ databases">
        <title>Genome insight into feeding habits of ladybird beetles.</title>
        <authorList>
            <person name="Li H.-S."/>
            <person name="Huang Y.-H."/>
            <person name="Pang H."/>
        </authorList>
    </citation>
    <scope>NUCLEOTIDE SEQUENCE [LARGE SCALE GENOMIC DNA]</scope>
    <source>
        <strain evidence="2">SYSU_2023b</strain>
        <tissue evidence="2">Whole body</tissue>
    </source>
</reference>
<feature type="region of interest" description="Disordered" evidence="1">
    <location>
        <begin position="1"/>
        <end position="87"/>
    </location>
</feature>
<name>A0AAW1U4H8_9CUCU</name>
<comment type="caution">
    <text evidence="2">The sequence shown here is derived from an EMBL/GenBank/DDBJ whole genome shotgun (WGS) entry which is preliminary data.</text>
</comment>
<sequence>MRIIRNRRNSSEYSSKISDSSTLRSDNPTAENYTISSLDPFNAVENNSSSTNRTLRQESGNSSASDSPFGNQIENQEEEEEEGGGDNMITGLISALLGGLSRPDGSIDVEAITGLLGSLSMQNPDGSYNFMGLTDLIRGFFGGGDGGGGSDIGSFLGGLVGALLQGFANPPGAKGVGKFTGSVVGTLLPSLSAMPPKEDGEPQGGIDPLGFAGGFIKTFFNTSSASSAPANSTQGREGGKSKYSIFKAIVSTITSIFTSSSGSSSSCMPTMLC</sequence>
<organism evidence="2 3">
    <name type="scientific">Henosepilachna vigintioctopunctata</name>
    <dbReference type="NCBI Taxonomy" id="420089"/>
    <lineage>
        <taxon>Eukaryota</taxon>
        <taxon>Metazoa</taxon>
        <taxon>Ecdysozoa</taxon>
        <taxon>Arthropoda</taxon>
        <taxon>Hexapoda</taxon>
        <taxon>Insecta</taxon>
        <taxon>Pterygota</taxon>
        <taxon>Neoptera</taxon>
        <taxon>Endopterygota</taxon>
        <taxon>Coleoptera</taxon>
        <taxon>Polyphaga</taxon>
        <taxon>Cucujiformia</taxon>
        <taxon>Coccinelloidea</taxon>
        <taxon>Coccinellidae</taxon>
        <taxon>Epilachninae</taxon>
        <taxon>Epilachnini</taxon>
        <taxon>Henosepilachna</taxon>
    </lineage>
</organism>
<protein>
    <submittedName>
        <fullName evidence="2">Uncharacterized protein</fullName>
    </submittedName>
</protein>
<dbReference type="AlphaFoldDB" id="A0AAW1U4H8"/>
<gene>
    <name evidence="2" type="ORF">WA026_009665</name>
</gene>